<evidence type="ECO:0000259" key="4">
    <source>
        <dbReference type="PROSITE" id="PS50893"/>
    </source>
</evidence>
<keyword evidence="3 5" id="KW-0067">ATP-binding</keyword>
<proteinExistence type="predicted"/>
<dbReference type="PANTHER" id="PTHR42939">
    <property type="entry name" value="ABC TRANSPORTER ATP-BINDING PROTEIN ALBC-RELATED"/>
    <property type="match status" value="1"/>
</dbReference>
<dbReference type="GO" id="GO:0005524">
    <property type="term" value="F:ATP binding"/>
    <property type="evidence" value="ECO:0007669"/>
    <property type="project" value="UniProtKB-KW"/>
</dbReference>
<sequence>MSHALEVRGLKKEYKSFCLDSISFSLEEGTIMGFIGPNGAGKTTTIKAILNQIQRDAGVITLWGKDNIKDEVELKNRIGVVQDEGHFYGHLTLRAMKNMLRPFYKNWNEKTYGDFIREFGLDERKKISELSKGMRMKYSIALALSHEADLLIMDEPTSGLDPLVREELLELLQRMIQDEHKSVFFSTHITSDLDKIADYIVFLSDGKLVLNEQKDELLDRHAIVKGPAELLSETVRPYFVGVKQSGYGFEGLAGDRAAIRRALGSGAVFERPTVEDIMLYYTRKENGHAILN</sequence>
<dbReference type="RefSeq" id="WP_073076566.1">
    <property type="nucleotide sequence ID" value="NZ_FQXV01000002.1"/>
</dbReference>
<dbReference type="InterPro" id="IPR027417">
    <property type="entry name" value="P-loop_NTPase"/>
</dbReference>
<evidence type="ECO:0000256" key="3">
    <source>
        <dbReference type="ARBA" id="ARBA00022840"/>
    </source>
</evidence>
<dbReference type="PROSITE" id="PS00211">
    <property type="entry name" value="ABC_TRANSPORTER_1"/>
    <property type="match status" value="1"/>
</dbReference>
<protein>
    <submittedName>
        <fullName evidence="5">ABC-2 type transport system ATP-binding protein</fullName>
    </submittedName>
</protein>
<dbReference type="SUPFAM" id="SSF52540">
    <property type="entry name" value="P-loop containing nucleoside triphosphate hydrolases"/>
    <property type="match status" value="1"/>
</dbReference>
<dbReference type="EMBL" id="FQXV01000002">
    <property type="protein sequence ID" value="SHH78688.1"/>
    <property type="molecule type" value="Genomic_DNA"/>
</dbReference>
<evidence type="ECO:0000256" key="2">
    <source>
        <dbReference type="ARBA" id="ARBA00022741"/>
    </source>
</evidence>
<dbReference type="OrthoDB" id="9804819at2"/>
<dbReference type="PANTHER" id="PTHR42939:SF3">
    <property type="entry name" value="ABC TRANSPORTER ATP-BINDING COMPONENT"/>
    <property type="match status" value="1"/>
</dbReference>
<dbReference type="AlphaFoldDB" id="A0A1M5VU16"/>
<evidence type="ECO:0000313" key="5">
    <source>
        <dbReference type="EMBL" id="SHH78688.1"/>
    </source>
</evidence>
<feature type="domain" description="ABC transporter" evidence="4">
    <location>
        <begin position="2"/>
        <end position="230"/>
    </location>
</feature>
<dbReference type="SMART" id="SM00382">
    <property type="entry name" value="AAA"/>
    <property type="match status" value="1"/>
</dbReference>
<dbReference type="InterPro" id="IPR003439">
    <property type="entry name" value="ABC_transporter-like_ATP-bd"/>
</dbReference>
<evidence type="ECO:0000256" key="1">
    <source>
        <dbReference type="ARBA" id="ARBA00022448"/>
    </source>
</evidence>
<organism evidence="5 6">
    <name type="scientific">Sporobacter termitidis DSM 10068</name>
    <dbReference type="NCBI Taxonomy" id="1123282"/>
    <lineage>
        <taxon>Bacteria</taxon>
        <taxon>Bacillati</taxon>
        <taxon>Bacillota</taxon>
        <taxon>Clostridia</taxon>
        <taxon>Eubacteriales</taxon>
        <taxon>Oscillospiraceae</taxon>
        <taxon>Sporobacter</taxon>
    </lineage>
</organism>
<dbReference type="Pfam" id="PF00005">
    <property type="entry name" value="ABC_tran"/>
    <property type="match status" value="1"/>
</dbReference>
<dbReference type="Gene3D" id="3.40.50.300">
    <property type="entry name" value="P-loop containing nucleotide triphosphate hydrolases"/>
    <property type="match status" value="1"/>
</dbReference>
<dbReference type="Proteomes" id="UP000183995">
    <property type="component" value="Unassembled WGS sequence"/>
</dbReference>
<reference evidence="5 6" key="1">
    <citation type="submission" date="2016-11" db="EMBL/GenBank/DDBJ databases">
        <authorList>
            <person name="Jaros S."/>
            <person name="Januszkiewicz K."/>
            <person name="Wedrychowicz H."/>
        </authorList>
    </citation>
    <scope>NUCLEOTIDE SEQUENCE [LARGE SCALE GENOMIC DNA]</scope>
    <source>
        <strain evidence="5 6">DSM 10068</strain>
    </source>
</reference>
<dbReference type="GO" id="GO:0016887">
    <property type="term" value="F:ATP hydrolysis activity"/>
    <property type="evidence" value="ECO:0007669"/>
    <property type="project" value="InterPro"/>
</dbReference>
<accession>A0A1M5VU16</accession>
<name>A0A1M5VU16_9FIRM</name>
<keyword evidence="6" id="KW-1185">Reference proteome</keyword>
<gene>
    <name evidence="5" type="ORF">SAMN02745823_01026</name>
</gene>
<dbReference type="InterPro" id="IPR017871">
    <property type="entry name" value="ABC_transporter-like_CS"/>
</dbReference>
<dbReference type="STRING" id="1123282.SAMN02745823_01026"/>
<dbReference type="InterPro" id="IPR003593">
    <property type="entry name" value="AAA+_ATPase"/>
</dbReference>
<keyword evidence="2" id="KW-0547">Nucleotide-binding</keyword>
<evidence type="ECO:0000313" key="6">
    <source>
        <dbReference type="Proteomes" id="UP000183995"/>
    </source>
</evidence>
<dbReference type="PROSITE" id="PS50893">
    <property type="entry name" value="ABC_TRANSPORTER_2"/>
    <property type="match status" value="1"/>
</dbReference>
<dbReference type="CDD" id="cd03230">
    <property type="entry name" value="ABC_DR_subfamily_A"/>
    <property type="match status" value="1"/>
</dbReference>
<keyword evidence="1" id="KW-0813">Transport</keyword>
<dbReference type="InterPro" id="IPR051782">
    <property type="entry name" value="ABC_Transporter_VariousFunc"/>
</dbReference>